<comment type="similarity">
    <text evidence="2">Belongs to the protein kinase superfamily. Ser/Thr protein kinase family.</text>
</comment>
<evidence type="ECO:0000256" key="9">
    <source>
        <dbReference type="ARBA" id="ARBA00022729"/>
    </source>
</evidence>
<keyword evidence="9 21" id="KW-0732">Signal</keyword>
<evidence type="ECO:0000313" key="23">
    <source>
        <dbReference type="EMBL" id="MBA0749259.1"/>
    </source>
</evidence>
<evidence type="ECO:0000256" key="5">
    <source>
        <dbReference type="ARBA" id="ARBA00022527"/>
    </source>
</evidence>
<evidence type="ECO:0000256" key="15">
    <source>
        <dbReference type="ARBA" id="ARBA00023136"/>
    </source>
</evidence>
<reference evidence="23 24" key="1">
    <citation type="journal article" date="2019" name="Genome Biol. Evol.">
        <title>Insights into the evolution of the New World diploid cottons (Gossypium, subgenus Houzingenia) based on genome sequencing.</title>
        <authorList>
            <person name="Grover C.E."/>
            <person name="Arick M.A. 2nd"/>
            <person name="Thrash A."/>
            <person name="Conover J.L."/>
            <person name="Sanders W.S."/>
            <person name="Peterson D.G."/>
            <person name="Frelichowski J.E."/>
            <person name="Scheffler J.A."/>
            <person name="Scheffler B.E."/>
            <person name="Wendel J.F."/>
        </authorList>
    </citation>
    <scope>NUCLEOTIDE SEQUENCE [LARGE SCALE GENOMIC DNA]</scope>
    <source>
        <strain evidence="23">5</strain>
        <tissue evidence="23">Leaf</tissue>
    </source>
</reference>
<name>A0A7J9CLA5_GOSGO</name>
<dbReference type="OrthoDB" id="2020077at2759"/>
<keyword evidence="5" id="KW-0723">Serine/threonine-protein kinase</keyword>
<dbReference type="InterPro" id="IPR011009">
    <property type="entry name" value="Kinase-like_dom_sf"/>
</dbReference>
<dbReference type="InterPro" id="IPR013210">
    <property type="entry name" value="LRR_N_plant-typ"/>
</dbReference>
<evidence type="ECO:0000256" key="18">
    <source>
        <dbReference type="PROSITE-ProRule" id="PRU10141"/>
    </source>
</evidence>
<keyword evidence="16" id="KW-0675">Receptor</keyword>
<protein>
    <recommendedName>
        <fullName evidence="4">non-specific serine/threonine protein kinase</fullName>
        <ecNumber evidence="4">2.7.11.1</ecNumber>
    </recommendedName>
</protein>
<keyword evidence="15 20" id="KW-0472">Membrane</keyword>
<accession>A0A7J9CLA5</accession>
<dbReference type="GO" id="GO:0016020">
    <property type="term" value="C:membrane"/>
    <property type="evidence" value="ECO:0007669"/>
    <property type="project" value="UniProtKB-SubCell"/>
</dbReference>
<feature type="compositionally biased region" description="Polar residues" evidence="19">
    <location>
        <begin position="940"/>
        <end position="949"/>
    </location>
</feature>
<dbReference type="SUPFAM" id="SSF52058">
    <property type="entry name" value="L domain-like"/>
    <property type="match status" value="1"/>
</dbReference>
<proteinExistence type="inferred from homology"/>
<keyword evidence="14 20" id="KW-1133">Transmembrane helix</keyword>
<feature type="binding site" evidence="18">
    <location>
        <position position="673"/>
    </location>
    <ligand>
        <name>ATP</name>
        <dbReference type="ChEBI" id="CHEBI:30616"/>
    </ligand>
</feature>
<dbReference type="InterPro" id="IPR001611">
    <property type="entry name" value="Leu-rich_rpt"/>
</dbReference>
<feature type="transmembrane region" description="Helical" evidence="20">
    <location>
        <begin position="580"/>
        <end position="604"/>
    </location>
</feature>
<sequence>MAKAVLNVTLVLALFSCYFALLASVQAQLTYPPEVDALQAIRRKLKDPRKNLRNWRKGDPCVSNWTGVICTMPQPDGFLHIQELRMLNLNLTGKLAPELGQLSNLTVLNFMWNHNITGSIPKEIGNIKSLKFLLLSGNQLSGPLADELGFLPNLLMFQVDLNQIAGSLPKSFVNLTNCKHFHMNNNSISGQIPSELSSMPALIHFLLDNNNLTGNLPPEFSQMPKLRILQLDNNNFGGTEIPASYGNMSNLVKLSASFPFSIDYQSLRNCSLQGAIPDFSSIKTFRYLDLSRNQLTGGIPTNKLSDNVTTIDLSYNLLNGSIPSNFSGLPRLQRLSLENNLLTGDVPSDVWQNENFTATARLIIDFRNNSLLNISGSMDPPSNVTIRLEGNPVCASANQLNIARFCGITVGDADFVPGTGDETGSSSNSSDSCKPQSCPMDDNFEFVPDSPVDCFCAAPFEVGLRLRSPTISDFRPYIVPYKEFITFNLGLDLYQLYVKSFIWQEGPRLRLFLKVFPRYINNTNKFNNSEIQRIRDIIATFAIPSNDTFGPYELIDFTLLGPYSNIDLQPLESGGISKGALTGIILGTISFVVAISLAITVFIYKRHTKSGHEVSKKQSSGKVPIRTESVKEFSFVELEAATDGFKDNVRIGQGGYGKVYKGILANGTVVAVKRAQQGSLQGQTEFITEIQLLSRLHHRNLVSLIGYCSEQDEQMLVYEFMPNGSLHDLLSDRYRHTLSFPMRMRIALGSAKGILYLHNEAYPPIIHRDIKANNILLDFKFAPKVSDFGISRLAPLPDAEGTSAHVSTLVKGTPGYLDPEYFLTHKLTDKSDVYSLGIVFLELLTGMLPISHGRNIVREVFGACQSGLMFSIIDQSMGAYSSEIIKKFMALALKCCLDDPKERPTMLEAVRELENLCSQLPETEMSAPGTGAGTGTGTGSESDASNASPSLPLYSGRNSQPTTEIYGSELVSGVIPTIRPR</sequence>
<dbReference type="EMBL" id="JABEZY010000011">
    <property type="protein sequence ID" value="MBA0749259.1"/>
    <property type="molecule type" value="Genomic_DNA"/>
</dbReference>
<dbReference type="InterPro" id="IPR032675">
    <property type="entry name" value="LRR_dom_sf"/>
</dbReference>
<dbReference type="GO" id="GO:0005524">
    <property type="term" value="F:ATP binding"/>
    <property type="evidence" value="ECO:0007669"/>
    <property type="project" value="UniProtKB-UniRule"/>
</dbReference>
<keyword evidence="17" id="KW-0325">Glycoprotein</keyword>
<dbReference type="Pfam" id="PF08263">
    <property type="entry name" value="LRRNT_2"/>
    <property type="match status" value="1"/>
</dbReference>
<keyword evidence="8 20" id="KW-0812">Transmembrane</keyword>
<comment type="similarity">
    <text evidence="3">Belongs to the RLP family.</text>
</comment>
<dbReference type="GO" id="GO:0004674">
    <property type="term" value="F:protein serine/threonine kinase activity"/>
    <property type="evidence" value="ECO:0007669"/>
    <property type="project" value="UniProtKB-KW"/>
</dbReference>
<keyword evidence="10" id="KW-0677">Repeat</keyword>
<keyword evidence="24" id="KW-1185">Reference proteome</keyword>
<gene>
    <name evidence="23" type="ORF">Gogos_003208</name>
</gene>
<keyword evidence="11 18" id="KW-0547">Nucleotide-binding</keyword>
<evidence type="ECO:0000256" key="20">
    <source>
        <dbReference type="SAM" id="Phobius"/>
    </source>
</evidence>
<organism evidence="23 24">
    <name type="scientific">Gossypium gossypioides</name>
    <name type="common">Mexican cotton</name>
    <name type="synonym">Selera gossypioides</name>
    <dbReference type="NCBI Taxonomy" id="34282"/>
    <lineage>
        <taxon>Eukaryota</taxon>
        <taxon>Viridiplantae</taxon>
        <taxon>Streptophyta</taxon>
        <taxon>Embryophyta</taxon>
        <taxon>Tracheophyta</taxon>
        <taxon>Spermatophyta</taxon>
        <taxon>Magnoliopsida</taxon>
        <taxon>eudicotyledons</taxon>
        <taxon>Gunneridae</taxon>
        <taxon>Pentapetalae</taxon>
        <taxon>rosids</taxon>
        <taxon>malvids</taxon>
        <taxon>Malvales</taxon>
        <taxon>Malvaceae</taxon>
        <taxon>Malvoideae</taxon>
        <taxon>Gossypium</taxon>
    </lineage>
</organism>
<dbReference type="PANTHER" id="PTHR45974:SF23">
    <property type="entry name" value="PROTEIN KINASE DOMAIN-CONTAINING PROTEIN"/>
    <property type="match status" value="1"/>
</dbReference>
<evidence type="ECO:0000256" key="6">
    <source>
        <dbReference type="ARBA" id="ARBA00022614"/>
    </source>
</evidence>
<evidence type="ECO:0000313" key="24">
    <source>
        <dbReference type="Proteomes" id="UP000593579"/>
    </source>
</evidence>
<keyword evidence="6" id="KW-0433">Leucine-rich repeat</keyword>
<dbReference type="PROSITE" id="PS51257">
    <property type="entry name" value="PROKAR_LIPOPROTEIN"/>
    <property type="match status" value="1"/>
</dbReference>
<dbReference type="Gene3D" id="3.80.10.10">
    <property type="entry name" value="Ribonuclease Inhibitor"/>
    <property type="match status" value="2"/>
</dbReference>
<evidence type="ECO:0000256" key="4">
    <source>
        <dbReference type="ARBA" id="ARBA00012513"/>
    </source>
</evidence>
<feature type="domain" description="Protein kinase" evidence="22">
    <location>
        <begin position="645"/>
        <end position="916"/>
    </location>
</feature>
<evidence type="ECO:0000256" key="1">
    <source>
        <dbReference type="ARBA" id="ARBA00004479"/>
    </source>
</evidence>
<dbReference type="Gene3D" id="3.30.200.20">
    <property type="entry name" value="Phosphorylase Kinase, domain 1"/>
    <property type="match status" value="1"/>
</dbReference>
<evidence type="ECO:0000256" key="12">
    <source>
        <dbReference type="ARBA" id="ARBA00022777"/>
    </source>
</evidence>
<dbReference type="Proteomes" id="UP000593579">
    <property type="component" value="Unassembled WGS sequence"/>
</dbReference>
<feature type="region of interest" description="Disordered" evidence="19">
    <location>
        <begin position="921"/>
        <end position="966"/>
    </location>
</feature>
<dbReference type="CDD" id="cd14066">
    <property type="entry name" value="STKc_IRAK"/>
    <property type="match status" value="1"/>
</dbReference>
<dbReference type="Pfam" id="PF00560">
    <property type="entry name" value="LRR_1"/>
    <property type="match status" value="5"/>
</dbReference>
<dbReference type="PANTHER" id="PTHR45974">
    <property type="entry name" value="RECEPTOR-LIKE PROTEIN 55"/>
    <property type="match status" value="1"/>
</dbReference>
<dbReference type="FunFam" id="1.10.510.10:FF:000453">
    <property type="entry name" value="LRR receptor-like serine/threonine-protein kinase HSL2"/>
    <property type="match status" value="1"/>
</dbReference>
<dbReference type="SUPFAM" id="SSF56112">
    <property type="entry name" value="Protein kinase-like (PK-like)"/>
    <property type="match status" value="1"/>
</dbReference>
<dbReference type="SMART" id="SM00220">
    <property type="entry name" value="S_TKc"/>
    <property type="match status" value="1"/>
</dbReference>
<dbReference type="PROSITE" id="PS00108">
    <property type="entry name" value="PROTEIN_KINASE_ST"/>
    <property type="match status" value="1"/>
</dbReference>
<keyword evidence="13 18" id="KW-0067">ATP-binding</keyword>
<dbReference type="PROSITE" id="PS50011">
    <property type="entry name" value="PROTEIN_KINASE_DOM"/>
    <property type="match status" value="1"/>
</dbReference>
<feature type="compositionally biased region" description="Polar residues" evidence="19">
    <location>
        <begin position="956"/>
        <end position="965"/>
    </location>
</feature>
<evidence type="ECO:0000256" key="7">
    <source>
        <dbReference type="ARBA" id="ARBA00022679"/>
    </source>
</evidence>
<comment type="caution">
    <text evidence="23">The sequence shown here is derived from an EMBL/GenBank/DDBJ whole genome shotgun (WGS) entry which is preliminary data.</text>
</comment>
<evidence type="ECO:0000256" key="10">
    <source>
        <dbReference type="ARBA" id="ARBA00022737"/>
    </source>
</evidence>
<dbReference type="InterPro" id="IPR008271">
    <property type="entry name" value="Ser/Thr_kinase_AS"/>
</dbReference>
<feature type="signal peptide" evidence="21">
    <location>
        <begin position="1"/>
        <end position="27"/>
    </location>
</feature>
<evidence type="ECO:0000259" key="22">
    <source>
        <dbReference type="PROSITE" id="PS50011"/>
    </source>
</evidence>
<evidence type="ECO:0000256" key="14">
    <source>
        <dbReference type="ARBA" id="ARBA00022989"/>
    </source>
</evidence>
<dbReference type="Pfam" id="PF00069">
    <property type="entry name" value="Pkinase"/>
    <property type="match status" value="1"/>
</dbReference>
<keyword evidence="12" id="KW-0418">Kinase</keyword>
<dbReference type="FunFam" id="3.80.10.10:FF:000129">
    <property type="entry name" value="Leucine-rich repeat receptor-like kinase"/>
    <property type="match status" value="1"/>
</dbReference>
<evidence type="ECO:0000256" key="11">
    <source>
        <dbReference type="ARBA" id="ARBA00022741"/>
    </source>
</evidence>
<evidence type="ECO:0000256" key="3">
    <source>
        <dbReference type="ARBA" id="ARBA00009592"/>
    </source>
</evidence>
<evidence type="ECO:0000256" key="17">
    <source>
        <dbReference type="ARBA" id="ARBA00023180"/>
    </source>
</evidence>
<evidence type="ECO:0000256" key="19">
    <source>
        <dbReference type="SAM" id="MobiDB-lite"/>
    </source>
</evidence>
<evidence type="ECO:0000256" key="16">
    <source>
        <dbReference type="ARBA" id="ARBA00023170"/>
    </source>
</evidence>
<evidence type="ECO:0000256" key="2">
    <source>
        <dbReference type="ARBA" id="ARBA00008684"/>
    </source>
</evidence>
<dbReference type="FunFam" id="3.30.200.20:FF:000328">
    <property type="entry name" value="Leucine-rich repeat protein kinase family protein"/>
    <property type="match status" value="1"/>
</dbReference>
<comment type="subcellular location">
    <subcellularLocation>
        <location evidence="1">Membrane</location>
        <topology evidence="1">Single-pass type I membrane protein</topology>
    </subcellularLocation>
</comment>
<feature type="chain" id="PRO_5029502365" description="non-specific serine/threonine protein kinase" evidence="21">
    <location>
        <begin position="28"/>
        <end position="981"/>
    </location>
</feature>
<dbReference type="InterPro" id="IPR017441">
    <property type="entry name" value="Protein_kinase_ATP_BS"/>
</dbReference>
<dbReference type="EC" id="2.7.11.1" evidence="4"/>
<evidence type="ECO:0000256" key="8">
    <source>
        <dbReference type="ARBA" id="ARBA00022692"/>
    </source>
</evidence>
<dbReference type="Gene3D" id="1.10.510.10">
    <property type="entry name" value="Transferase(Phosphotransferase) domain 1"/>
    <property type="match status" value="1"/>
</dbReference>
<dbReference type="FunFam" id="3.80.10.10:FF:000041">
    <property type="entry name" value="LRR receptor-like serine/threonine-protein kinase ERECTA"/>
    <property type="match status" value="1"/>
</dbReference>
<dbReference type="AlphaFoldDB" id="A0A7J9CLA5"/>
<evidence type="ECO:0000256" key="21">
    <source>
        <dbReference type="SAM" id="SignalP"/>
    </source>
</evidence>
<keyword evidence="7" id="KW-0808">Transferase</keyword>
<dbReference type="InterPro" id="IPR000719">
    <property type="entry name" value="Prot_kinase_dom"/>
</dbReference>
<dbReference type="PROSITE" id="PS00107">
    <property type="entry name" value="PROTEIN_KINASE_ATP"/>
    <property type="match status" value="1"/>
</dbReference>
<evidence type="ECO:0000256" key="13">
    <source>
        <dbReference type="ARBA" id="ARBA00022840"/>
    </source>
</evidence>